<keyword evidence="3" id="KW-1185">Reference proteome</keyword>
<feature type="region of interest" description="Disordered" evidence="1">
    <location>
        <begin position="81"/>
        <end position="107"/>
    </location>
</feature>
<evidence type="ECO:0000313" key="2">
    <source>
        <dbReference type="EMBL" id="KID81670.1"/>
    </source>
</evidence>
<evidence type="ECO:0000256" key="1">
    <source>
        <dbReference type="SAM" id="MobiDB-lite"/>
    </source>
</evidence>
<protein>
    <submittedName>
        <fullName evidence="2">Uncharacterized protein</fullName>
    </submittedName>
</protein>
<accession>A0A0B4G4X5</accession>
<sequence length="107" mass="11912">MNRPPPGFPLPELDVSKLDNRLRQLTPEINFPTEIAHSNKWSAELAAHNLDAAVVYGAHHTISDKDYWQVEALTLLEAYLPPSPKDRSEAERLCQHGGSPKTSGYGH</sequence>
<name>A0A0B4G4X5_METGA</name>
<dbReference type="Proteomes" id="UP000031192">
    <property type="component" value="Unassembled WGS sequence"/>
</dbReference>
<evidence type="ECO:0000313" key="3">
    <source>
        <dbReference type="Proteomes" id="UP000031192"/>
    </source>
</evidence>
<reference evidence="2 3" key="1">
    <citation type="journal article" date="2014" name="Proc. Natl. Acad. Sci. U.S.A.">
        <title>Trajectory and genomic determinants of fungal-pathogen speciation and host adaptation.</title>
        <authorList>
            <person name="Hu X."/>
            <person name="Xiao G."/>
            <person name="Zheng P."/>
            <person name="Shang Y."/>
            <person name="Su Y."/>
            <person name="Zhang X."/>
            <person name="Liu X."/>
            <person name="Zhan S."/>
            <person name="St Leger R.J."/>
            <person name="Wang C."/>
        </authorList>
    </citation>
    <scope>NUCLEOTIDE SEQUENCE [LARGE SCALE GENOMIC DNA]</scope>
    <source>
        <strain evidence="2 3">ARSEF 977</strain>
    </source>
</reference>
<dbReference type="HOGENOM" id="CLU_2210622_0_0_1"/>
<dbReference type="EMBL" id="AZNH01000127">
    <property type="protein sequence ID" value="KID81670.1"/>
    <property type="molecule type" value="Genomic_DNA"/>
</dbReference>
<dbReference type="AlphaFoldDB" id="A0A0B4G4X5"/>
<comment type="caution">
    <text evidence="2">The sequence shown here is derived from an EMBL/GenBank/DDBJ whole genome shotgun (WGS) entry which is preliminary data.</text>
</comment>
<feature type="compositionally biased region" description="Basic and acidic residues" evidence="1">
    <location>
        <begin position="84"/>
        <end position="94"/>
    </location>
</feature>
<proteinExistence type="predicted"/>
<dbReference type="OrthoDB" id="4940644at2759"/>
<organism evidence="2 3">
    <name type="scientific">Metarhizium guizhouense (strain ARSEF 977)</name>
    <dbReference type="NCBI Taxonomy" id="1276136"/>
    <lineage>
        <taxon>Eukaryota</taxon>
        <taxon>Fungi</taxon>
        <taxon>Dikarya</taxon>
        <taxon>Ascomycota</taxon>
        <taxon>Pezizomycotina</taxon>
        <taxon>Sordariomycetes</taxon>
        <taxon>Hypocreomycetidae</taxon>
        <taxon>Hypocreales</taxon>
        <taxon>Clavicipitaceae</taxon>
        <taxon>Metarhizium</taxon>
    </lineage>
</organism>
<gene>
    <name evidence="2" type="ORF">MGU_10977</name>
</gene>